<evidence type="ECO:0000259" key="2">
    <source>
        <dbReference type="PROSITE" id="PS51379"/>
    </source>
</evidence>
<dbReference type="Proteomes" id="UP000480854">
    <property type="component" value="Unassembled WGS sequence"/>
</dbReference>
<dbReference type="PANTHER" id="PTHR42783:SF3">
    <property type="entry name" value="GLUTAMATE SYNTHASE [NADPH] SMALL CHAIN-RELATED"/>
    <property type="match status" value="1"/>
</dbReference>
<dbReference type="CDD" id="cd10551">
    <property type="entry name" value="PsrB"/>
    <property type="match status" value="1"/>
</dbReference>
<sequence length="998" mass="106361">MASERDHRPIPPSLASALAEGDGPRFWRSLEQLAASPDAMRALEREFPHLGEAARTDRRTLLKLLGASLALAGLTACEEAPNRPIAARARNVPGHAPGQPLHVATTLMQDGYGLGVVVESHGGRPVKIEGNPLHPASLGAADAFAQAEILTLHDPDRSSAIRQGGAVRSRSDLARMLDALAVEMEGRGGAGLRLLTGPTSSPTFIALAAALAERFPEARWHRHAPALSDSPYQGARLAFGQALETRFDLSRAEVILALDADVLAQGPGWMAHAAAFAARRDPDGLMSRLYVAEPCPTPTGTRADHRLALAPDAILRLAADLGATLGVSAPGGGEPHPMVPVLAEDLRRAGAAALVVAGPRLPPEIHALVHAINGRLGAIGTTVVHTAPVLPVAEADGLAALAEDMAAGTATHLLILDANPVYDAPAGLGFAERLARLPFSLHLGLYEDETAAGCRWHVPMAHALESWGDARAWDGTVSLMQPVRAPGAGRISALELIAPLAGQQMAGRAADGRALVRDHWRGERGEADFEAFWTRALHDGVIAGTAHEPQPVEPATPPPIDLGGAGGGLRVAFAPDPAVWDGRYAGNAWLQELPRPLSKLVWGNAVLLAPATAATLGIADGDVVEVELDGRTVSGPVFVMPGHAPDSATLPLGYGRWRAGFVGSGVGFSAYALRGNEAAWFGAGAALRRTGRRDPLVTTQDHHTMAGHTMAGRDVVRAATLVEFRQNPGFARPDAAPLPSFYPEVRYEGHAWGMAIDLNACLGCNACVVACQAENNVPVVGREEVAIGREMHWLRIDRYFEGPPDDPALHLQPMLCMHCEKAPCEVVCPVNATVHDSEGLNVMVYNRCIGTRYCSNNCPYKVRRFNWFDYAGRREGAPVEVYNPDVTVRERGVMEKCTFCVQRISAARIEAKREGRPLRDGEVRTACQQACPTRAITFGDLNDPNGAVAARKRSPRNYGVLADLNTQPRTTYLARVDNPNPDVQKRPQNRRQQDGGGS</sequence>
<evidence type="ECO:0000313" key="3">
    <source>
        <dbReference type="EMBL" id="KAA0677924.1"/>
    </source>
</evidence>
<dbReference type="PROSITE" id="PS51379">
    <property type="entry name" value="4FE4S_FER_2"/>
    <property type="match status" value="3"/>
</dbReference>
<evidence type="ECO:0000256" key="1">
    <source>
        <dbReference type="SAM" id="MobiDB-lite"/>
    </source>
</evidence>
<dbReference type="InterPro" id="IPR017896">
    <property type="entry name" value="4Fe4S_Fe-S-bd"/>
</dbReference>
<dbReference type="CDD" id="cd02784">
    <property type="entry name" value="MopB_CT_PHLH"/>
    <property type="match status" value="1"/>
</dbReference>
<dbReference type="SUPFAM" id="SSF50692">
    <property type="entry name" value="ADC-like"/>
    <property type="match status" value="1"/>
</dbReference>
<dbReference type="SUPFAM" id="SSF53706">
    <property type="entry name" value="Formate dehydrogenase/DMSO reductase, domains 1-3"/>
    <property type="match status" value="1"/>
</dbReference>
<organism evidence="3 4">
    <name type="scientific">Roseomonas genomospecies 6</name>
    <dbReference type="NCBI Taxonomy" id="214106"/>
    <lineage>
        <taxon>Bacteria</taxon>
        <taxon>Pseudomonadati</taxon>
        <taxon>Pseudomonadota</taxon>
        <taxon>Alphaproteobacteria</taxon>
        <taxon>Acetobacterales</taxon>
        <taxon>Roseomonadaceae</taxon>
        <taxon>Roseomonas</taxon>
    </lineage>
</organism>
<name>A0A9W7KQW8_9PROT</name>
<evidence type="ECO:0000313" key="4">
    <source>
        <dbReference type="Proteomes" id="UP000480854"/>
    </source>
</evidence>
<dbReference type="AlphaFoldDB" id="A0A9W7KQW8"/>
<dbReference type="Gene3D" id="2.40.40.20">
    <property type="match status" value="1"/>
</dbReference>
<dbReference type="EMBL" id="QOKW01000020">
    <property type="protein sequence ID" value="KAA0677924.1"/>
    <property type="molecule type" value="Genomic_DNA"/>
</dbReference>
<feature type="domain" description="4Fe-4S ferredoxin-type" evidence="2">
    <location>
        <begin position="807"/>
        <end position="838"/>
    </location>
</feature>
<dbReference type="OrthoDB" id="9779457at2"/>
<comment type="caution">
    <text evidence="3">The sequence shown here is derived from an EMBL/GenBank/DDBJ whole genome shotgun (WGS) entry which is preliminary data.</text>
</comment>
<dbReference type="Gene3D" id="2.20.25.90">
    <property type="entry name" value="ADC-like domains"/>
    <property type="match status" value="1"/>
</dbReference>
<dbReference type="NCBIfam" id="TIGR04519">
    <property type="entry name" value="MoCo_extend_TAT"/>
    <property type="match status" value="1"/>
</dbReference>
<dbReference type="InterPro" id="IPR009010">
    <property type="entry name" value="Asp_de-COase-like_dom_sf"/>
</dbReference>
<feature type="region of interest" description="Disordered" evidence="1">
    <location>
        <begin position="966"/>
        <end position="998"/>
    </location>
</feature>
<feature type="domain" description="4Fe-4S ferredoxin-type" evidence="2">
    <location>
        <begin position="839"/>
        <end position="868"/>
    </location>
</feature>
<dbReference type="Pfam" id="PF13247">
    <property type="entry name" value="Fer4_11"/>
    <property type="match status" value="1"/>
</dbReference>
<accession>A0A9W7KQW8</accession>
<dbReference type="Gene3D" id="3.30.70.20">
    <property type="match status" value="2"/>
</dbReference>
<reference evidence="3 4" key="1">
    <citation type="submission" date="2018-07" db="EMBL/GenBank/DDBJ databases">
        <title>Genome sequence of Azospirillum sp. ATCC 49961.</title>
        <authorList>
            <person name="Sant'Anna F.H."/>
            <person name="Baldani J.I."/>
            <person name="Zilli J.E."/>
            <person name="Reis V.M."/>
            <person name="Hartmann A."/>
            <person name="Cruz L."/>
            <person name="de Souza E.M."/>
            <person name="de Oliveira Pedrosa F."/>
            <person name="Passaglia L.M.P."/>
        </authorList>
    </citation>
    <scope>NUCLEOTIDE SEQUENCE [LARGE SCALE GENOMIC DNA]</scope>
    <source>
        <strain evidence="3 4">ATCC 49961</strain>
    </source>
</reference>
<proteinExistence type="predicted"/>
<dbReference type="SUPFAM" id="SSF54862">
    <property type="entry name" value="4Fe-4S ferredoxins"/>
    <property type="match status" value="1"/>
</dbReference>
<dbReference type="InterPro" id="IPR030948">
    <property type="entry name" value="TAT_var_transloc_signal_dom"/>
</dbReference>
<dbReference type="RefSeq" id="WP_149470903.1">
    <property type="nucleotide sequence ID" value="NZ_QOKW01000020.1"/>
</dbReference>
<dbReference type="InterPro" id="IPR006311">
    <property type="entry name" value="TAT_signal"/>
</dbReference>
<dbReference type="PROSITE" id="PS51318">
    <property type="entry name" value="TAT"/>
    <property type="match status" value="1"/>
</dbReference>
<keyword evidence="4" id="KW-1185">Reference proteome</keyword>
<protein>
    <submittedName>
        <fullName evidence="3">4Fe-4S dicluster domain-containing protein</fullName>
    </submittedName>
</protein>
<gene>
    <name evidence="3" type="ORF">DS843_21540</name>
</gene>
<feature type="domain" description="4Fe-4S ferredoxin-type" evidence="2">
    <location>
        <begin position="752"/>
        <end position="782"/>
    </location>
</feature>
<dbReference type="PANTHER" id="PTHR42783">
    <property type="entry name" value="GLUTAMATE SYNTHASE [NADPH] SMALL CHAIN"/>
    <property type="match status" value="1"/>
</dbReference>